<dbReference type="GO" id="GO:0005739">
    <property type="term" value="C:mitochondrion"/>
    <property type="evidence" value="ECO:0007669"/>
    <property type="project" value="UniProtKB-SubCell"/>
</dbReference>
<dbReference type="Pfam" id="PF08264">
    <property type="entry name" value="Anticodon_1"/>
    <property type="match status" value="1"/>
</dbReference>
<dbReference type="RefSeq" id="XP_026728478.1">
    <property type="nucleotide sequence ID" value="XM_026872677.1"/>
</dbReference>
<dbReference type="EC" id="6.1.1.5" evidence="3"/>
<feature type="domain" description="Methionyl/Valyl/Leucyl/Isoleucyl-tRNA synthetase anticodon-binding" evidence="13">
    <location>
        <begin position="730"/>
        <end position="860"/>
    </location>
</feature>
<dbReference type="SUPFAM" id="SSF52374">
    <property type="entry name" value="Nucleotidylyl transferase"/>
    <property type="match status" value="1"/>
</dbReference>
<dbReference type="InterPro" id="IPR002300">
    <property type="entry name" value="aa-tRNA-synth_Ia"/>
</dbReference>
<evidence type="ECO:0000256" key="9">
    <source>
        <dbReference type="ARBA" id="ARBA00032665"/>
    </source>
</evidence>
<gene>
    <name evidence="15" type="primary">LOC113494367</name>
</gene>
<dbReference type="InterPro" id="IPR009080">
    <property type="entry name" value="tRNAsynth_Ia_anticodon-bd"/>
</dbReference>
<feature type="domain" description="Aminoacyl-tRNA synthetase class Ia" evidence="12">
    <location>
        <begin position="73"/>
        <end position="683"/>
    </location>
</feature>
<evidence type="ECO:0000259" key="12">
    <source>
        <dbReference type="Pfam" id="PF00133"/>
    </source>
</evidence>
<evidence type="ECO:0000256" key="5">
    <source>
        <dbReference type="ARBA" id="ARBA00022741"/>
    </source>
</evidence>
<evidence type="ECO:0000256" key="7">
    <source>
        <dbReference type="ARBA" id="ARBA00022917"/>
    </source>
</evidence>
<dbReference type="NCBIfam" id="TIGR00392">
    <property type="entry name" value="ileS"/>
    <property type="match status" value="1"/>
</dbReference>
<keyword evidence="8 11" id="KW-0030">Aminoacyl-tRNA synthetase</keyword>
<dbReference type="GO" id="GO:0004822">
    <property type="term" value="F:isoleucine-tRNA ligase activity"/>
    <property type="evidence" value="ECO:0007669"/>
    <property type="project" value="UniProtKB-EC"/>
</dbReference>
<comment type="catalytic activity">
    <reaction evidence="10">
        <text>tRNA(Ile) + L-isoleucine + ATP = L-isoleucyl-tRNA(Ile) + AMP + diphosphate</text>
        <dbReference type="Rhea" id="RHEA:11060"/>
        <dbReference type="Rhea" id="RHEA-COMP:9666"/>
        <dbReference type="Rhea" id="RHEA-COMP:9695"/>
        <dbReference type="ChEBI" id="CHEBI:30616"/>
        <dbReference type="ChEBI" id="CHEBI:33019"/>
        <dbReference type="ChEBI" id="CHEBI:58045"/>
        <dbReference type="ChEBI" id="CHEBI:78442"/>
        <dbReference type="ChEBI" id="CHEBI:78528"/>
        <dbReference type="ChEBI" id="CHEBI:456215"/>
        <dbReference type="EC" id="6.1.1.5"/>
    </reaction>
</comment>
<dbReference type="InterPro" id="IPR033708">
    <property type="entry name" value="Anticodon_Ile_BEm"/>
</dbReference>
<dbReference type="PANTHER" id="PTHR42765:SF1">
    <property type="entry name" value="ISOLEUCINE--TRNA LIGASE, MITOCHONDRIAL"/>
    <property type="match status" value="1"/>
</dbReference>
<dbReference type="InterPro" id="IPR050081">
    <property type="entry name" value="Ile-tRNA_ligase"/>
</dbReference>
<evidence type="ECO:0000313" key="14">
    <source>
        <dbReference type="Proteomes" id="UP000322000"/>
    </source>
</evidence>
<dbReference type="GO" id="GO:0000049">
    <property type="term" value="F:tRNA binding"/>
    <property type="evidence" value="ECO:0007669"/>
    <property type="project" value="InterPro"/>
</dbReference>
<dbReference type="InterPro" id="IPR009008">
    <property type="entry name" value="Val/Leu/Ile-tRNA-synth_edit"/>
</dbReference>
<dbReference type="Gene3D" id="1.10.10.830">
    <property type="entry name" value="Ile-tRNA synthetase CP2 domain-like"/>
    <property type="match status" value="1"/>
</dbReference>
<evidence type="ECO:0000259" key="13">
    <source>
        <dbReference type="Pfam" id="PF08264"/>
    </source>
</evidence>
<dbReference type="InterPro" id="IPR001412">
    <property type="entry name" value="aa-tRNA-synth_I_CS"/>
</dbReference>
<dbReference type="Gene3D" id="3.40.50.620">
    <property type="entry name" value="HUPs"/>
    <property type="match status" value="2"/>
</dbReference>
<keyword evidence="14" id="KW-1185">Reference proteome</keyword>
<proteinExistence type="inferred from homology"/>
<dbReference type="InterPro" id="IPR013155">
    <property type="entry name" value="M/V/L/I-tRNA-synth_anticd-bd"/>
</dbReference>
<protein>
    <recommendedName>
        <fullName evidence="3">isoleucine--tRNA ligase</fullName>
        <ecNumber evidence="3">6.1.1.5</ecNumber>
    </recommendedName>
    <alternativeName>
        <fullName evidence="9">Isoleucyl-tRNA synthetase</fullName>
    </alternativeName>
</protein>
<dbReference type="FunFam" id="3.90.740.10:FF:000009">
    <property type="entry name" value="Isoleucyl-tRNA synthetase 2, mitochondrial"/>
    <property type="match status" value="1"/>
</dbReference>
<dbReference type="KEGG" id="tnl:113494367"/>
<name>A0A7E5VJG9_TRINI</name>
<evidence type="ECO:0000256" key="2">
    <source>
        <dbReference type="ARBA" id="ARBA00005594"/>
    </source>
</evidence>
<dbReference type="CTD" id="39762"/>
<dbReference type="InterPro" id="IPR002301">
    <property type="entry name" value="Ile-tRNA-ligase"/>
</dbReference>
<dbReference type="SUPFAM" id="SSF50677">
    <property type="entry name" value="ValRS/IleRS/LeuRS editing domain"/>
    <property type="match status" value="1"/>
</dbReference>
<evidence type="ECO:0000313" key="15">
    <source>
        <dbReference type="RefSeq" id="XP_026728478.1"/>
    </source>
</evidence>
<dbReference type="Gene3D" id="3.90.740.10">
    <property type="entry name" value="Valyl/Leucyl/Isoleucyl-tRNA synthetase, editing domain"/>
    <property type="match status" value="1"/>
</dbReference>
<evidence type="ECO:0000256" key="11">
    <source>
        <dbReference type="RuleBase" id="RU363035"/>
    </source>
</evidence>
<keyword evidence="4 11" id="KW-0436">Ligase</keyword>
<sequence>MYLARNSNIIRNHNNKTLQKWFCVNCIRGKSTAAPKTKTYSHTILSPKTNFPARSNNAIKEQIQKTAQFAELYNWQRENLKGPEFVLHDGPPYANGDLHMGHAVNKIIKDINNRSQILQGNRVHYVPGWDCHGLPIELKALQKAKKSSKTNQISDPVHIRNIARTFALETVERQKDAFKRWGVMADWDQQCYLTLNRDYVQNQLKQFHKMYKSGLIFRALKPVYWSPSSKTALAEAELEYDPQHKSKEVYVTFPLKNLPAVVQEAAKGKNISAIIWTTTPWTLIANRAICYNPQMRYSVVTLSGRPGDLFLVGSGLIEGLERVLQMEINKVVEFDGDHLKGTTYTNKLVKETLPFLDGDHVTEGKGTGLVHTAPAHGPEDFLIALKNNMTVECNVDESGRYTNLDPDLNGLPVLQEGQEVIISRLGDDVLHEGVYIHSYPLDWRTKKPVILRASQQWFIDTAALKEKALAALDKVEILPPASSDQSRQGFRAQLEKRPYWCISRQRAWGVPIPAVYSGDEVVVDTRIIDKLCELIESRGPDVWWTCDVTDLLTPDVIKDHGIDVKNASKGKDIMDIWLDSGLSWSTLGGRTARLYSEGVDQLTGWFQASLLTSVALTEEAPYKSIFVHGFVVDDKKRKMSKSIGNVIDPTTIIQGGKDKNNQPAYGVDTLRWWVASHSTQHSQIIISKKLLDDCQTELIRIRNIMKFLLGVVADLKKPHFTQNVPLNYFDRYMVKETEEFLNHINDSYNNFKYNHVAQSILYFISNKISGLYCHCVKDRLYCSQQDSEERISAQLVVHTILVSLCKTLGPILPHLIEEVWQHHPLYEKPFYFTEHVPVLHANDVDTSVMDAILELKREICVLAKNENLKKFNAKIVLNTDLYEKLNELNKSDDVNESVLCEILELSSVNLEVRNGGKDFEIELAQSKHGQCLRCRKYNVIDNNDKCIRCEQVLNAI</sequence>
<dbReference type="PANTHER" id="PTHR42765">
    <property type="entry name" value="SOLEUCYL-TRNA SYNTHETASE"/>
    <property type="match status" value="1"/>
</dbReference>
<keyword evidence="7 11" id="KW-0648">Protein biosynthesis</keyword>
<comment type="subcellular location">
    <subcellularLocation>
        <location evidence="1">Mitochondrion</location>
    </subcellularLocation>
</comment>
<evidence type="ECO:0000256" key="10">
    <source>
        <dbReference type="ARBA" id="ARBA00048359"/>
    </source>
</evidence>
<dbReference type="Proteomes" id="UP000322000">
    <property type="component" value="Chromosome 5"/>
</dbReference>
<dbReference type="PRINTS" id="PR00984">
    <property type="entry name" value="TRNASYNTHILE"/>
</dbReference>
<dbReference type="GeneID" id="113494367"/>
<organism evidence="14 15">
    <name type="scientific">Trichoplusia ni</name>
    <name type="common">Cabbage looper</name>
    <dbReference type="NCBI Taxonomy" id="7111"/>
    <lineage>
        <taxon>Eukaryota</taxon>
        <taxon>Metazoa</taxon>
        <taxon>Ecdysozoa</taxon>
        <taxon>Arthropoda</taxon>
        <taxon>Hexapoda</taxon>
        <taxon>Insecta</taxon>
        <taxon>Pterygota</taxon>
        <taxon>Neoptera</taxon>
        <taxon>Endopterygota</taxon>
        <taxon>Lepidoptera</taxon>
        <taxon>Glossata</taxon>
        <taxon>Ditrysia</taxon>
        <taxon>Noctuoidea</taxon>
        <taxon>Noctuidae</taxon>
        <taxon>Plusiinae</taxon>
        <taxon>Trichoplusia</taxon>
    </lineage>
</organism>
<evidence type="ECO:0000256" key="3">
    <source>
        <dbReference type="ARBA" id="ARBA00013165"/>
    </source>
</evidence>
<evidence type="ECO:0000256" key="8">
    <source>
        <dbReference type="ARBA" id="ARBA00023146"/>
    </source>
</evidence>
<dbReference type="GO" id="GO:0006428">
    <property type="term" value="P:isoleucyl-tRNA aminoacylation"/>
    <property type="evidence" value="ECO:0007669"/>
    <property type="project" value="InterPro"/>
</dbReference>
<reference evidence="15" key="1">
    <citation type="submission" date="2025-08" db="UniProtKB">
        <authorList>
            <consortium name="RefSeq"/>
        </authorList>
    </citation>
    <scope>IDENTIFICATION</scope>
</reference>
<dbReference type="PROSITE" id="PS00178">
    <property type="entry name" value="AA_TRNA_LIGASE_I"/>
    <property type="match status" value="1"/>
</dbReference>
<dbReference type="OrthoDB" id="10264412at2759"/>
<comment type="similarity">
    <text evidence="2 11">Belongs to the class-I aminoacyl-tRNA synthetase family.</text>
</comment>
<dbReference type="Pfam" id="PF00133">
    <property type="entry name" value="tRNA-synt_1"/>
    <property type="match status" value="1"/>
</dbReference>
<keyword evidence="5 11" id="KW-0547">Nucleotide-binding</keyword>
<dbReference type="GO" id="GO:0032543">
    <property type="term" value="P:mitochondrial translation"/>
    <property type="evidence" value="ECO:0007669"/>
    <property type="project" value="TreeGrafter"/>
</dbReference>
<dbReference type="CDD" id="cd07960">
    <property type="entry name" value="Anticodon_Ia_Ile_BEm"/>
    <property type="match status" value="1"/>
</dbReference>
<keyword evidence="6 11" id="KW-0067">ATP-binding</keyword>
<dbReference type="InterPro" id="IPR014729">
    <property type="entry name" value="Rossmann-like_a/b/a_fold"/>
</dbReference>
<dbReference type="SUPFAM" id="SSF47323">
    <property type="entry name" value="Anticodon-binding domain of a subclass of class I aminoacyl-tRNA synthetases"/>
    <property type="match status" value="1"/>
</dbReference>
<evidence type="ECO:0000256" key="4">
    <source>
        <dbReference type="ARBA" id="ARBA00022598"/>
    </source>
</evidence>
<accession>A0A7E5VJG9</accession>
<dbReference type="Gene3D" id="1.10.730.20">
    <property type="match status" value="1"/>
</dbReference>
<dbReference type="FunCoup" id="A0A7E5VJG9">
    <property type="interactions" value="1523"/>
</dbReference>
<dbReference type="AlphaFoldDB" id="A0A7E5VJG9"/>
<dbReference type="GO" id="GO:0005524">
    <property type="term" value="F:ATP binding"/>
    <property type="evidence" value="ECO:0007669"/>
    <property type="project" value="UniProtKB-KW"/>
</dbReference>
<dbReference type="GO" id="GO:0002161">
    <property type="term" value="F:aminoacyl-tRNA deacylase activity"/>
    <property type="evidence" value="ECO:0007669"/>
    <property type="project" value="InterPro"/>
</dbReference>
<evidence type="ECO:0000256" key="1">
    <source>
        <dbReference type="ARBA" id="ARBA00004173"/>
    </source>
</evidence>
<dbReference type="InParanoid" id="A0A7E5VJG9"/>
<dbReference type="FunFam" id="3.40.50.620:FF:000111">
    <property type="entry name" value="Mitochondrial isoleucyl-tRNA synthetase"/>
    <property type="match status" value="1"/>
</dbReference>
<evidence type="ECO:0000256" key="6">
    <source>
        <dbReference type="ARBA" id="ARBA00022840"/>
    </source>
</evidence>